<evidence type="ECO:0000313" key="1">
    <source>
        <dbReference type="EMBL" id="KKK80872.1"/>
    </source>
</evidence>
<feature type="non-terminal residue" evidence="1">
    <location>
        <position position="1"/>
    </location>
</feature>
<gene>
    <name evidence="1" type="ORF">LCGC14_2819140</name>
</gene>
<dbReference type="AlphaFoldDB" id="A0A0F8YHJ8"/>
<reference evidence="1" key="1">
    <citation type="journal article" date="2015" name="Nature">
        <title>Complex archaea that bridge the gap between prokaryotes and eukaryotes.</title>
        <authorList>
            <person name="Spang A."/>
            <person name="Saw J.H."/>
            <person name="Jorgensen S.L."/>
            <person name="Zaremba-Niedzwiedzka K."/>
            <person name="Martijn J."/>
            <person name="Lind A.E."/>
            <person name="van Eijk R."/>
            <person name="Schleper C."/>
            <person name="Guy L."/>
            <person name="Ettema T.J."/>
        </authorList>
    </citation>
    <scope>NUCLEOTIDE SEQUENCE</scope>
</reference>
<name>A0A0F8YHJ8_9ZZZZ</name>
<dbReference type="EMBL" id="LAZR01053381">
    <property type="protein sequence ID" value="KKK80872.1"/>
    <property type="molecule type" value="Genomic_DNA"/>
</dbReference>
<sequence length="135" mass="16016">KSDTKYRYQDHSDIFQVYEELPKIEVRESRGACYKYNLIDQWLEDTGAIRINVSSHDEIAGEMFQPHIPTKKQLETLEYCNCIEKPDEIFLEFIKCNDEGKHIHKTFKEENSDNDCVETINDLNRKIKRWAALSQ</sequence>
<accession>A0A0F8YHJ8</accession>
<protein>
    <submittedName>
        <fullName evidence="1">Uncharacterized protein</fullName>
    </submittedName>
</protein>
<comment type="caution">
    <text evidence="1">The sequence shown here is derived from an EMBL/GenBank/DDBJ whole genome shotgun (WGS) entry which is preliminary data.</text>
</comment>
<organism evidence="1">
    <name type="scientific">marine sediment metagenome</name>
    <dbReference type="NCBI Taxonomy" id="412755"/>
    <lineage>
        <taxon>unclassified sequences</taxon>
        <taxon>metagenomes</taxon>
        <taxon>ecological metagenomes</taxon>
    </lineage>
</organism>
<proteinExistence type="predicted"/>